<name>A0A1B9ICL8_9TREE</name>
<dbReference type="Proteomes" id="UP000094020">
    <property type="component" value="Chromosome 1"/>
</dbReference>
<dbReference type="Pfam" id="PF11735">
    <property type="entry name" value="CAP59_mtransfer"/>
    <property type="match status" value="1"/>
</dbReference>
<dbReference type="KEGG" id="kpin:30169050"/>
<organism evidence="1">
    <name type="scientific">Kwoniella pini CBS 10737</name>
    <dbReference type="NCBI Taxonomy" id="1296096"/>
    <lineage>
        <taxon>Eukaryota</taxon>
        <taxon>Fungi</taxon>
        <taxon>Dikarya</taxon>
        <taxon>Basidiomycota</taxon>
        <taxon>Agaricomycotina</taxon>
        <taxon>Tremellomycetes</taxon>
        <taxon>Tremellales</taxon>
        <taxon>Cryptococcaceae</taxon>
        <taxon>Kwoniella</taxon>
    </lineage>
</organism>
<evidence type="ECO:0000313" key="2">
    <source>
        <dbReference type="EMBL" id="WWC66739.1"/>
    </source>
</evidence>
<accession>A0A1B9ICL8</accession>
<keyword evidence="3" id="KW-1185">Reference proteome</keyword>
<dbReference type="PANTHER" id="PTHR34144">
    <property type="entry name" value="CHROMOSOME 8, WHOLE GENOME SHOTGUN SEQUENCE"/>
    <property type="match status" value="1"/>
</dbReference>
<dbReference type="GeneID" id="30169050"/>
<evidence type="ECO:0000313" key="1">
    <source>
        <dbReference type="EMBL" id="OCF53379.1"/>
    </source>
</evidence>
<evidence type="ECO:0000313" key="3">
    <source>
        <dbReference type="Proteomes" id="UP000094020"/>
    </source>
</evidence>
<dbReference type="RefSeq" id="XP_019014598.1">
    <property type="nucleotide sequence ID" value="XM_019152460.1"/>
</dbReference>
<reference evidence="1" key="3">
    <citation type="submission" date="2016-07" db="EMBL/GenBank/DDBJ databases">
        <title>Evolution of pathogenesis and genome organization in the Tremellales.</title>
        <authorList>
            <person name="Cuomo C."/>
            <person name="Litvintseva A."/>
            <person name="Heitman J."/>
            <person name="Chen Y."/>
            <person name="Sun S."/>
            <person name="Springer D."/>
            <person name="Dromer F."/>
            <person name="Young S."/>
            <person name="Zeng Q."/>
            <person name="Chapman S."/>
            <person name="Gujja S."/>
            <person name="Saif S."/>
            <person name="Birren B."/>
        </authorList>
    </citation>
    <scope>NUCLEOTIDE SEQUENCE</scope>
    <source>
        <strain evidence="1">CBS 10737</strain>
    </source>
</reference>
<protein>
    <submittedName>
        <fullName evidence="1">Uncharacterized protein</fullName>
    </submittedName>
</protein>
<proteinExistence type="predicted"/>
<reference evidence="2" key="4">
    <citation type="submission" date="2024-02" db="EMBL/GenBank/DDBJ databases">
        <title>Comparative genomics of Cryptococcus and Kwoniella reveals pathogenesis evolution and contrasting modes of karyotype evolution via chromosome fusion or intercentromeric recombination.</title>
        <authorList>
            <person name="Coelho M.A."/>
            <person name="David-Palma M."/>
            <person name="Shea T."/>
            <person name="Bowers K."/>
            <person name="McGinley-Smith S."/>
            <person name="Mohammad A.W."/>
            <person name="Gnirke A."/>
            <person name="Yurkov A.M."/>
            <person name="Nowrousian M."/>
            <person name="Sun S."/>
            <person name="Cuomo C.A."/>
            <person name="Heitman J."/>
        </authorList>
    </citation>
    <scope>NUCLEOTIDE SEQUENCE</scope>
    <source>
        <strain evidence="2">CBS 10737</strain>
    </source>
</reference>
<sequence>MNQILKIPSTKEIFKKLNNTLNDLSISNRIIIENNNDNWWPFITSIERDVWFNNQDLINLLDTRFKYDGNISEFGDYDQVCAIDFCPSGLYDTWVARDICEDTIQVSACWNGITILDARPFLFQQYDDHLSNSNIEDLELGHSNFNMEKRGWRMIDNLTTYPGSVNSPKIELPIKFRTSNIPECDHSECFLISYDLHRYHYNRPVKIYMNPKVKVAYEQNWYKWNNFILRIPIINWWLVNWSRGYPLMMIVHKIRESKRNSRDYCTWSALSWYIPDRCPTLPGPPENIA</sequence>
<dbReference type="AlphaFoldDB" id="A0A1B9ICL8"/>
<gene>
    <name evidence="1" type="ORF">I206_00681</name>
    <name evidence="2" type="ORF">I206_100644</name>
</gene>
<dbReference type="OrthoDB" id="262547at2759"/>
<reference evidence="2" key="2">
    <citation type="submission" date="2013-07" db="EMBL/GenBank/DDBJ databases">
        <authorList>
            <consortium name="The Broad Institute Genome Sequencing Platform"/>
            <person name="Cuomo C."/>
            <person name="Litvintseva A."/>
            <person name="Chen Y."/>
            <person name="Heitman J."/>
            <person name="Sun S."/>
            <person name="Springer D."/>
            <person name="Dromer F."/>
            <person name="Young S.K."/>
            <person name="Zeng Q."/>
            <person name="Gargeya S."/>
            <person name="Fitzgerald M."/>
            <person name="Abouelleil A."/>
            <person name="Alvarado L."/>
            <person name="Berlin A.M."/>
            <person name="Chapman S.B."/>
            <person name="Dewar J."/>
            <person name="Goldberg J."/>
            <person name="Griggs A."/>
            <person name="Gujja S."/>
            <person name="Hansen M."/>
            <person name="Howarth C."/>
            <person name="Imamovic A."/>
            <person name="Larimer J."/>
            <person name="McCowan C."/>
            <person name="Murphy C."/>
            <person name="Pearson M."/>
            <person name="Priest M."/>
            <person name="Roberts A."/>
            <person name="Saif S."/>
            <person name="Shea T."/>
            <person name="Sykes S."/>
            <person name="Wortman J."/>
            <person name="Nusbaum C."/>
            <person name="Birren B."/>
        </authorList>
    </citation>
    <scope>NUCLEOTIDE SEQUENCE</scope>
    <source>
        <strain evidence="2">CBS 10737</strain>
    </source>
</reference>
<dbReference type="EMBL" id="CP144519">
    <property type="protein sequence ID" value="WWC66739.1"/>
    <property type="molecule type" value="Genomic_DNA"/>
</dbReference>
<reference evidence="1" key="1">
    <citation type="submission" date="2013-07" db="EMBL/GenBank/DDBJ databases">
        <title>The Genome Sequence of Cryptococcus pinus CBS10737.</title>
        <authorList>
            <consortium name="The Broad Institute Genome Sequencing Platform"/>
            <person name="Cuomo C."/>
            <person name="Litvintseva A."/>
            <person name="Chen Y."/>
            <person name="Heitman J."/>
            <person name="Sun S."/>
            <person name="Springer D."/>
            <person name="Dromer F."/>
            <person name="Young S.K."/>
            <person name="Zeng Q."/>
            <person name="Gargeya S."/>
            <person name="Fitzgerald M."/>
            <person name="Abouelleil A."/>
            <person name="Alvarado L."/>
            <person name="Berlin A.M."/>
            <person name="Chapman S.B."/>
            <person name="Dewar J."/>
            <person name="Goldberg J."/>
            <person name="Griggs A."/>
            <person name="Gujja S."/>
            <person name="Hansen M."/>
            <person name="Howarth C."/>
            <person name="Imamovic A."/>
            <person name="Larimer J."/>
            <person name="McCowan C."/>
            <person name="Murphy C."/>
            <person name="Pearson M."/>
            <person name="Priest M."/>
            <person name="Roberts A."/>
            <person name="Saif S."/>
            <person name="Shea T."/>
            <person name="Sykes S."/>
            <person name="Wortman J."/>
            <person name="Nusbaum C."/>
            <person name="Birren B."/>
        </authorList>
    </citation>
    <scope>NUCLEOTIDE SEQUENCE [LARGE SCALE GENOMIC DNA]</scope>
    <source>
        <strain evidence="1">CBS 10737</strain>
    </source>
</reference>
<dbReference type="EMBL" id="KI894007">
    <property type="protein sequence ID" value="OCF53379.1"/>
    <property type="molecule type" value="Genomic_DNA"/>
</dbReference>
<dbReference type="InterPro" id="IPR021047">
    <property type="entry name" value="Mannosyltransferase_CMT1"/>
</dbReference>
<dbReference type="STRING" id="1296096.A0A1B9ICL8"/>
<dbReference type="PANTHER" id="PTHR34144:SF7">
    <property type="entry name" value="EXPORT PROTEIN (CAP59), PUTATIVE (AFU_ORTHOLOGUE AFUA_7G05020)-RELATED"/>
    <property type="match status" value="1"/>
</dbReference>